<dbReference type="STRING" id="103372.F4W5F9"/>
<name>F4W5F9_ACREC</name>
<dbReference type="GO" id="GO:0007214">
    <property type="term" value="P:gamma-aminobutyric acid signaling pathway"/>
    <property type="evidence" value="ECO:0007669"/>
    <property type="project" value="TreeGrafter"/>
</dbReference>
<dbReference type="InterPro" id="IPR001828">
    <property type="entry name" value="ANF_lig-bd_rcpt"/>
</dbReference>
<dbReference type="PANTHER" id="PTHR10519">
    <property type="entry name" value="GABA-B RECEPTOR"/>
    <property type="match status" value="1"/>
</dbReference>
<keyword evidence="7" id="KW-0472">Membrane</keyword>
<dbReference type="OrthoDB" id="411630at2759"/>
<keyword evidence="10" id="KW-0807">Transducer</keyword>
<keyword evidence="9" id="KW-0325">Glycoprotein</keyword>
<evidence type="ECO:0000256" key="8">
    <source>
        <dbReference type="ARBA" id="ARBA00023170"/>
    </source>
</evidence>
<dbReference type="AlphaFoldDB" id="F4W5F9"/>
<sequence>MPFLLGTACSEVTETLAKIVPYWNVIQVSFGSTAPALSDSNEFPLFLRTVAPDSSHNPARIALIKHFGWDTVTALSQTGDMYSLAVNDLVTELEQANITCTATITFAENDYKEQLRTLKELDTRIIIGSFSPRLAQRVFCEAWKLGMHGGDYAWILPGETIDSLGITGNWWNVGVGECSPSQLSQTLDGLIIVKSHATVVGNETSASGLTSKKFTSELNNTGVVHSKFAGQTYDAVWAMALALAKTEVLLNRRNESMAQYAHTRKDLTKLLLKQLKDLRFIGVSVSPYSQRINKTWKERPFITYVRTSTKLEERHGKVNKITSHKSVYTGHSTYFYL</sequence>
<proteinExistence type="predicted"/>
<dbReference type="GO" id="GO:0038039">
    <property type="term" value="C:G protein-coupled receptor heterodimeric complex"/>
    <property type="evidence" value="ECO:0007669"/>
    <property type="project" value="TreeGrafter"/>
</dbReference>
<evidence type="ECO:0000256" key="1">
    <source>
        <dbReference type="ARBA" id="ARBA00004651"/>
    </source>
</evidence>
<dbReference type="InterPro" id="IPR000337">
    <property type="entry name" value="GPCR_3"/>
</dbReference>
<evidence type="ECO:0000313" key="14">
    <source>
        <dbReference type="Proteomes" id="UP000007755"/>
    </source>
</evidence>
<evidence type="ECO:0000256" key="10">
    <source>
        <dbReference type="ARBA" id="ARBA00023224"/>
    </source>
</evidence>
<evidence type="ECO:0000256" key="7">
    <source>
        <dbReference type="ARBA" id="ARBA00023136"/>
    </source>
</evidence>
<accession>F4W5F9</accession>
<reference evidence="13" key="1">
    <citation type="submission" date="2011-02" db="EMBL/GenBank/DDBJ databases">
        <title>The genome of the leaf-cutting ant Acromyrmex echinatior suggests key adaptations to social evolution and fungus farming.</title>
        <authorList>
            <person name="Nygaard S."/>
            <person name="Zhang G."/>
        </authorList>
    </citation>
    <scope>NUCLEOTIDE SEQUENCE</scope>
</reference>
<keyword evidence="3" id="KW-0812">Transmembrane</keyword>
<protein>
    <recommendedName>
        <fullName evidence="11">Gamma-aminobutyric acid type B receptor subunit 2</fullName>
    </recommendedName>
</protein>
<dbReference type="SUPFAM" id="SSF53822">
    <property type="entry name" value="Periplasmic binding protein-like I"/>
    <property type="match status" value="1"/>
</dbReference>
<dbReference type="PRINTS" id="PR01176">
    <property type="entry name" value="GABABRECEPTR"/>
</dbReference>
<evidence type="ECO:0000313" key="13">
    <source>
        <dbReference type="EMBL" id="EGI70609.1"/>
    </source>
</evidence>
<dbReference type="EMBL" id="GL887645">
    <property type="protein sequence ID" value="EGI70609.1"/>
    <property type="molecule type" value="Genomic_DNA"/>
</dbReference>
<dbReference type="FunFam" id="3.40.50.2300:FF:000063">
    <property type="entry name" value="Gamma-aminobutyric acid type B receptor subunit"/>
    <property type="match status" value="1"/>
</dbReference>
<dbReference type="Gene3D" id="3.40.50.2300">
    <property type="match status" value="2"/>
</dbReference>
<keyword evidence="4" id="KW-0732">Signal</keyword>
<gene>
    <name evidence="13" type="ORF">G5I_00656</name>
</gene>
<dbReference type="Proteomes" id="UP000007755">
    <property type="component" value="Unassembled WGS sequence"/>
</dbReference>
<dbReference type="InterPro" id="IPR028082">
    <property type="entry name" value="Peripla_BP_I"/>
</dbReference>
<dbReference type="PRINTS" id="PR01177">
    <property type="entry name" value="GABAB1RECPTR"/>
</dbReference>
<dbReference type="PRINTS" id="PR00248">
    <property type="entry name" value="GPCRMGR"/>
</dbReference>
<dbReference type="InParanoid" id="F4W5F9"/>
<evidence type="ECO:0000256" key="2">
    <source>
        <dbReference type="ARBA" id="ARBA00022475"/>
    </source>
</evidence>
<evidence type="ECO:0000256" key="5">
    <source>
        <dbReference type="ARBA" id="ARBA00022989"/>
    </source>
</evidence>
<evidence type="ECO:0000256" key="9">
    <source>
        <dbReference type="ARBA" id="ARBA00023180"/>
    </source>
</evidence>
<evidence type="ECO:0000256" key="6">
    <source>
        <dbReference type="ARBA" id="ARBA00023040"/>
    </source>
</evidence>
<feature type="domain" description="Receptor ligand binding region" evidence="12">
    <location>
        <begin position="5"/>
        <end position="284"/>
    </location>
</feature>
<comment type="subcellular location">
    <subcellularLocation>
        <location evidence="1">Cell membrane</location>
        <topology evidence="1">Multi-pass membrane protein</topology>
    </subcellularLocation>
</comment>
<dbReference type="eggNOG" id="KOG1055">
    <property type="taxonomic scope" value="Eukaryota"/>
</dbReference>
<keyword evidence="2" id="KW-1003">Cell membrane</keyword>
<organism evidence="14">
    <name type="scientific">Acromyrmex echinatior</name>
    <name type="common">Panamanian leafcutter ant</name>
    <name type="synonym">Acromyrmex octospinosus echinatior</name>
    <dbReference type="NCBI Taxonomy" id="103372"/>
    <lineage>
        <taxon>Eukaryota</taxon>
        <taxon>Metazoa</taxon>
        <taxon>Ecdysozoa</taxon>
        <taxon>Arthropoda</taxon>
        <taxon>Hexapoda</taxon>
        <taxon>Insecta</taxon>
        <taxon>Pterygota</taxon>
        <taxon>Neoptera</taxon>
        <taxon>Endopterygota</taxon>
        <taxon>Hymenoptera</taxon>
        <taxon>Apocrita</taxon>
        <taxon>Aculeata</taxon>
        <taxon>Formicoidea</taxon>
        <taxon>Formicidae</taxon>
        <taxon>Myrmicinae</taxon>
        <taxon>Acromyrmex</taxon>
    </lineage>
</organism>
<evidence type="ECO:0000256" key="3">
    <source>
        <dbReference type="ARBA" id="ARBA00022692"/>
    </source>
</evidence>
<dbReference type="GO" id="GO:0004965">
    <property type="term" value="F:G protein-coupled GABA receptor activity"/>
    <property type="evidence" value="ECO:0007669"/>
    <property type="project" value="InterPro"/>
</dbReference>
<evidence type="ECO:0000256" key="11">
    <source>
        <dbReference type="ARBA" id="ARBA00073785"/>
    </source>
</evidence>
<keyword evidence="14" id="KW-1185">Reference proteome</keyword>
<dbReference type="InterPro" id="IPR002455">
    <property type="entry name" value="GPCR3_GABA-B"/>
</dbReference>
<dbReference type="PANTHER" id="PTHR10519:SF46">
    <property type="entry name" value="METABOTROPIC GABA-B RECEPTOR SUBTYPE 3, ISOFORM A"/>
    <property type="match status" value="1"/>
</dbReference>
<keyword evidence="5" id="KW-1133">Transmembrane helix</keyword>
<keyword evidence="6" id="KW-0297">G-protein coupled receptor</keyword>
<evidence type="ECO:0000256" key="4">
    <source>
        <dbReference type="ARBA" id="ARBA00022729"/>
    </source>
</evidence>
<dbReference type="CDD" id="cd06366">
    <property type="entry name" value="PBP1_GABAb_receptor"/>
    <property type="match status" value="1"/>
</dbReference>
<dbReference type="Pfam" id="PF01094">
    <property type="entry name" value="ANF_receptor"/>
    <property type="match status" value="1"/>
</dbReference>
<keyword evidence="8 13" id="KW-0675">Receptor</keyword>
<evidence type="ECO:0000259" key="12">
    <source>
        <dbReference type="Pfam" id="PF01094"/>
    </source>
</evidence>